<dbReference type="InterPro" id="IPR002347">
    <property type="entry name" value="SDR_fam"/>
</dbReference>
<dbReference type="PRINTS" id="PR00081">
    <property type="entry name" value="GDHRDH"/>
</dbReference>
<keyword evidence="2" id="KW-0560">Oxidoreductase</keyword>
<comment type="similarity">
    <text evidence="1">Belongs to the short-chain dehydrogenases/reductases (SDR) family.</text>
</comment>
<evidence type="ECO:0000256" key="2">
    <source>
        <dbReference type="ARBA" id="ARBA00023002"/>
    </source>
</evidence>
<dbReference type="GO" id="GO:0016491">
    <property type="term" value="F:oxidoreductase activity"/>
    <property type="evidence" value="ECO:0007669"/>
    <property type="project" value="UniProtKB-KW"/>
</dbReference>
<dbReference type="PANTHER" id="PTHR42901:SF1">
    <property type="entry name" value="ALCOHOL DEHYDROGENASE"/>
    <property type="match status" value="1"/>
</dbReference>
<comment type="caution">
    <text evidence="3">The sequence shown here is derived from an EMBL/GenBank/DDBJ whole genome shotgun (WGS) entry which is preliminary data.</text>
</comment>
<proteinExistence type="inferred from homology"/>
<dbReference type="Proteomes" id="UP000799772">
    <property type="component" value="Unassembled WGS sequence"/>
</dbReference>
<sequence>MANSQEHPKRSLMGFDFTPTIHNDTYPFIDPRSQNMSGISVLVTGASRGIGRATCLSYARAGVSNIAVGARSSLDSLVEDINAAAKEAGKPEPKVLPLTLDITDESSVEAARASVEKEFGRLDILYNNGGYLEPFLPVTESRTDEWWYTMTVNIKGPYLVTKAFIPLLLRTSNGLKTVLNAASVGLHTVRAGGSGYQGSKLWVMRFGEYLMKEYGDQGLLAFCIHPGSVMTELASGMPKEMHHVLVDTPELSGDSIMWLTKERREWLNGRYASVEWDMAELEGMQKEIVERDLLKMRMTV</sequence>
<dbReference type="OrthoDB" id="1933717at2759"/>
<dbReference type="Pfam" id="PF00106">
    <property type="entry name" value="adh_short"/>
    <property type="match status" value="1"/>
</dbReference>
<evidence type="ECO:0000313" key="3">
    <source>
        <dbReference type="EMBL" id="KAF2099350.1"/>
    </source>
</evidence>
<organism evidence="3 4">
    <name type="scientific">Rhizodiscina lignyota</name>
    <dbReference type="NCBI Taxonomy" id="1504668"/>
    <lineage>
        <taxon>Eukaryota</taxon>
        <taxon>Fungi</taxon>
        <taxon>Dikarya</taxon>
        <taxon>Ascomycota</taxon>
        <taxon>Pezizomycotina</taxon>
        <taxon>Dothideomycetes</taxon>
        <taxon>Pleosporomycetidae</taxon>
        <taxon>Aulographales</taxon>
        <taxon>Rhizodiscinaceae</taxon>
        <taxon>Rhizodiscina</taxon>
    </lineage>
</organism>
<accession>A0A9P4ID29</accession>
<name>A0A9P4ID29_9PEZI</name>
<dbReference type="AlphaFoldDB" id="A0A9P4ID29"/>
<reference evidence="3" key="1">
    <citation type="journal article" date="2020" name="Stud. Mycol.">
        <title>101 Dothideomycetes genomes: a test case for predicting lifestyles and emergence of pathogens.</title>
        <authorList>
            <person name="Haridas S."/>
            <person name="Albert R."/>
            <person name="Binder M."/>
            <person name="Bloem J."/>
            <person name="Labutti K."/>
            <person name="Salamov A."/>
            <person name="Andreopoulos B."/>
            <person name="Baker S."/>
            <person name="Barry K."/>
            <person name="Bills G."/>
            <person name="Bluhm B."/>
            <person name="Cannon C."/>
            <person name="Castanera R."/>
            <person name="Culley D."/>
            <person name="Daum C."/>
            <person name="Ezra D."/>
            <person name="Gonzalez J."/>
            <person name="Henrissat B."/>
            <person name="Kuo A."/>
            <person name="Liang C."/>
            <person name="Lipzen A."/>
            <person name="Lutzoni F."/>
            <person name="Magnuson J."/>
            <person name="Mondo S."/>
            <person name="Nolan M."/>
            <person name="Ohm R."/>
            <person name="Pangilinan J."/>
            <person name="Park H.-J."/>
            <person name="Ramirez L."/>
            <person name="Alfaro M."/>
            <person name="Sun H."/>
            <person name="Tritt A."/>
            <person name="Yoshinaga Y."/>
            <person name="Zwiers L.-H."/>
            <person name="Turgeon B."/>
            <person name="Goodwin S."/>
            <person name="Spatafora J."/>
            <person name="Crous P."/>
            <person name="Grigoriev I."/>
        </authorList>
    </citation>
    <scope>NUCLEOTIDE SEQUENCE</scope>
    <source>
        <strain evidence="3">CBS 133067</strain>
    </source>
</reference>
<evidence type="ECO:0000313" key="4">
    <source>
        <dbReference type="Proteomes" id="UP000799772"/>
    </source>
</evidence>
<dbReference type="EMBL" id="ML978125">
    <property type="protein sequence ID" value="KAF2099350.1"/>
    <property type="molecule type" value="Genomic_DNA"/>
</dbReference>
<dbReference type="CDD" id="cd05233">
    <property type="entry name" value="SDR_c"/>
    <property type="match status" value="1"/>
</dbReference>
<evidence type="ECO:0000256" key="1">
    <source>
        <dbReference type="ARBA" id="ARBA00006484"/>
    </source>
</evidence>
<keyword evidence="4" id="KW-1185">Reference proteome</keyword>
<dbReference type="SUPFAM" id="SSF51735">
    <property type="entry name" value="NAD(P)-binding Rossmann-fold domains"/>
    <property type="match status" value="1"/>
</dbReference>
<protein>
    <submittedName>
        <fullName evidence="3">NAD-P-binding protein</fullName>
    </submittedName>
</protein>
<dbReference type="PANTHER" id="PTHR42901">
    <property type="entry name" value="ALCOHOL DEHYDROGENASE"/>
    <property type="match status" value="1"/>
</dbReference>
<dbReference type="InterPro" id="IPR036291">
    <property type="entry name" value="NAD(P)-bd_dom_sf"/>
</dbReference>
<dbReference type="Gene3D" id="3.40.50.720">
    <property type="entry name" value="NAD(P)-binding Rossmann-like Domain"/>
    <property type="match status" value="1"/>
</dbReference>
<gene>
    <name evidence="3" type="ORF">NA57DRAFT_74852</name>
</gene>